<dbReference type="EMBL" id="AMCI01000208">
    <property type="protein sequence ID" value="EJX10317.1"/>
    <property type="molecule type" value="Genomic_DNA"/>
</dbReference>
<accession>J9GPW9</accession>
<sequence length="333" mass="36261">MLCCAALFSLPACSDDDDGDGGSDINPPSEGLVSTDIPSLGWEGPAAPQNGIVTYRPQDAEDEGFYSAYYAFNFEGGVVKEAVFNIVCEEEAVARELQRRFSDGTWMEDDEEDEEYDPDYEDAAYAADASAKGYSLSAACLARLAAPVARVVKAQAAVAGRAADNSVMGLTCTQDGRIVYFKLDWFAGQNAEDVQYAMRTWDTGLNMDNLPDQPIFGEWNDATGVYTGTGIYGLPETQIQMTTAFDEAHLLTDYAAHFTLPNDGLAALVEEEVRSEASDYEQLGIQLEISRKGKVVSVSVLNVAQAKVSKEYIVKMIIAVDILMARPIYTDLF</sequence>
<organism evidence="1">
    <name type="scientific">gut metagenome</name>
    <dbReference type="NCBI Taxonomy" id="749906"/>
    <lineage>
        <taxon>unclassified sequences</taxon>
        <taxon>metagenomes</taxon>
        <taxon>organismal metagenomes</taxon>
    </lineage>
</organism>
<reference evidence="1" key="1">
    <citation type="journal article" date="2012" name="PLoS ONE">
        <title>Gene sets for utilization of primary and secondary nutrition supplies in the distal gut of endangered iberian lynx.</title>
        <authorList>
            <person name="Alcaide M."/>
            <person name="Messina E."/>
            <person name="Richter M."/>
            <person name="Bargiela R."/>
            <person name="Peplies J."/>
            <person name="Huws S.A."/>
            <person name="Newbold C.J."/>
            <person name="Golyshin P.N."/>
            <person name="Simon M.A."/>
            <person name="Lopez G."/>
            <person name="Yakimov M.M."/>
            <person name="Ferrer M."/>
        </authorList>
    </citation>
    <scope>NUCLEOTIDE SEQUENCE</scope>
</reference>
<gene>
    <name evidence="1" type="ORF">EVA_01495</name>
</gene>
<name>J9GPW9_9ZZZZ</name>
<dbReference type="AlphaFoldDB" id="J9GPW9"/>
<comment type="caution">
    <text evidence="1">The sequence shown here is derived from an EMBL/GenBank/DDBJ whole genome shotgun (WGS) entry which is preliminary data.</text>
</comment>
<evidence type="ECO:0000313" key="1">
    <source>
        <dbReference type="EMBL" id="EJX10317.1"/>
    </source>
</evidence>
<protein>
    <submittedName>
        <fullName evidence="1">Uncharacterized protein</fullName>
    </submittedName>
</protein>
<proteinExistence type="predicted"/>